<dbReference type="EMBL" id="JBHSIU010000053">
    <property type="protein sequence ID" value="MFC5003541.1"/>
    <property type="molecule type" value="Genomic_DNA"/>
</dbReference>
<dbReference type="Pfam" id="PF17963">
    <property type="entry name" value="Big_9"/>
    <property type="match status" value="2"/>
</dbReference>
<feature type="chain" id="PRO_5045220440" evidence="2">
    <location>
        <begin position="28"/>
        <end position="535"/>
    </location>
</feature>
<dbReference type="Proteomes" id="UP001595912">
    <property type="component" value="Unassembled WGS sequence"/>
</dbReference>
<protein>
    <submittedName>
        <fullName evidence="3">Ig-like domain-containing protein</fullName>
    </submittedName>
</protein>
<keyword evidence="2" id="KW-0732">Signal</keyword>
<sequence length="535" mass="53021">MAFGSVRAGVAILLLAAAINWPRPAAAEIVAAFRPVYSVNTSGSVILRGNANLTCDGINPGCAAARADTATGGALNNDGYRMRNVDVDAEPLFNSSTADLAVPAAATVLFAGLFWGGDTAPGTGTPAPDESGRSTVRFKVPGGAYRTITASRLTDVTTFPGHRPYQGYADVSALVAGAGAWTYTVADIQAATGVNDRYAAWSLVVVLHDPAQPVRNLVVYDGFGSVRGVTPADATVAIPVTGCQTPPTGPVTTSIGAVAYEGDGDSIRLSAAVTLDVSGGGPIAGADTAGTTAGTPVDVAVLANDTANDTAGDGSPLTVTAAGVPAHGTTVLHGDGTVTYTPAAGFAGVDTFTYTLNGGPATGTVTVTVTAALAPGPSGGPVVVTTPMVTTPAGSGAQTISPLDNVTDPDGDPLRVLGVSQPANGTAVLNAGGTVTYTPDRGFAGADSFGYTVTDGTAAVTGTVELMVGSVDLPVTGAAAAPHAVAGLLLLLAGWLLRTVTAVRHAPVAPAVSAAGRRPGSRASAPTTRRRSRRP</sequence>
<comment type="caution">
    <text evidence="3">The sequence shown here is derived from an EMBL/GenBank/DDBJ whole genome shotgun (WGS) entry which is preliminary data.</text>
</comment>
<evidence type="ECO:0000256" key="2">
    <source>
        <dbReference type="SAM" id="SignalP"/>
    </source>
</evidence>
<name>A0ABV9W8T4_9ACTN</name>
<dbReference type="RefSeq" id="WP_380122603.1">
    <property type="nucleotide sequence ID" value="NZ_JBHSIU010000053.1"/>
</dbReference>
<feature type="compositionally biased region" description="Low complexity" evidence="1">
    <location>
        <begin position="513"/>
        <end position="527"/>
    </location>
</feature>
<proteinExistence type="predicted"/>
<keyword evidence="4" id="KW-1185">Reference proteome</keyword>
<feature type="region of interest" description="Disordered" evidence="1">
    <location>
        <begin position="511"/>
        <end position="535"/>
    </location>
</feature>
<dbReference type="NCBIfam" id="NF012211">
    <property type="entry name" value="tand_rpt_95"/>
    <property type="match status" value="2"/>
</dbReference>
<organism evidence="3 4">
    <name type="scientific">Dactylosporangium cerinum</name>
    <dbReference type="NCBI Taxonomy" id="1434730"/>
    <lineage>
        <taxon>Bacteria</taxon>
        <taxon>Bacillati</taxon>
        <taxon>Actinomycetota</taxon>
        <taxon>Actinomycetes</taxon>
        <taxon>Micromonosporales</taxon>
        <taxon>Micromonosporaceae</taxon>
        <taxon>Dactylosporangium</taxon>
    </lineage>
</organism>
<evidence type="ECO:0000313" key="4">
    <source>
        <dbReference type="Proteomes" id="UP001595912"/>
    </source>
</evidence>
<feature type="signal peptide" evidence="2">
    <location>
        <begin position="1"/>
        <end position="27"/>
    </location>
</feature>
<gene>
    <name evidence="3" type="ORF">ACFPIJ_37685</name>
</gene>
<evidence type="ECO:0000256" key="1">
    <source>
        <dbReference type="SAM" id="MobiDB-lite"/>
    </source>
</evidence>
<dbReference type="Gene3D" id="2.60.40.3440">
    <property type="match status" value="2"/>
</dbReference>
<accession>A0ABV9W8T4</accession>
<evidence type="ECO:0000313" key="3">
    <source>
        <dbReference type="EMBL" id="MFC5003541.1"/>
    </source>
</evidence>
<reference evidence="4" key="1">
    <citation type="journal article" date="2019" name="Int. J. Syst. Evol. Microbiol.">
        <title>The Global Catalogue of Microorganisms (GCM) 10K type strain sequencing project: providing services to taxonomists for standard genome sequencing and annotation.</title>
        <authorList>
            <consortium name="The Broad Institute Genomics Platform"/>
            <consortium name="The Broad Institute Genome Sequencing Center for Infectious Disease"/>
            <person name="Wu L."/>
            <person name="Ma J."/>
        </authorList>
    </citation>
    <scope>NUCLEOTIDE SEQUENCE [LARGE SCALE GENOMIC DNA]</scope>
    <source>
        <strain evidence="4">CGMCC 4.7152</strain>
    </source>
</reference>